<dbReference type="GO" id="GO:0016757">
    <property type="term" value="F:glycosyltransferase activity"/>
    <property type="evidence" value="ECO:0007669"/>
    <property type="project" value="InterPro"/>
</dbReference>
<dbReference type="Gene3D" id="3.40.50.2000">
    <property type="entry name" value="Glycogen Phosphorylase B"/>
    <property type="match status" value="2"/>
</dbReference>
<dbReference type="PANTHER" id="PTHR46401:SF9">
    <property type="entry name" value="MANNOSYLTRANSFERASE A"/>
    <property type="match status" value="1"/>
</dbReference>
<keyword evidence="3" id="KW-0808">Transferase</keyword>
<dbReference type="PANTHER" id="PTHR46401">
    <property type="entry name" value="GLYCOSYLTRANSFERASE WBBK-RELATED"/>
    <property type="match status" value="1"/>
</dbReference>
<reference evidence="3 5" key="1">
    <citation type="submission" date="2015-05" db="EMBL/GenBank/DDBJ databases">
        <title>Genome assembly of Archangium gephyra DSM 2261.</title>
        <authorList>
            <person name="Sharma G."/>
            <person name="Subramanian S."/>
        </authorList>
    </citation>
    <scope>NUCLEOTIDE SEQUENCE [LARGE SCALE GENOMIC DNA]</scope>
    <source>
        <strain evidence="3 5">DSM 2261</strain>
    </source>
</reference>
<evidence type="ECO:0000313" key="5">
    <source>
        <dbReference type="Proteomes" id="UP000035579"/>
    </source>
</evidence>
<dbReference type="RefSeq" id="WP_053067111.1">
    <property type="nucleotide sequence ID" value="NZ_CP011509.1"/>
</dbReference>
<evidence type="ECO:0000256" key="1">
    <source>
        <dbReference type="SAM" id="Phobius"/>
    </source>
</evidence>
<name>A0AAC8TJG7_9BACT</name>
<keyword evidence="1" id="KW-0812">Transmembrane</keyword>
<keyword evidence="1" id="KW-0472">Membrane</keyword>
<evidence type="ECO:0000313" key="6">
    <source>
        <dbReference type="Proteomes" id="UP000256345"/>
    </source>
</evidence>
<reference evidence="4 6" key="2">
    <citation type="submission" date="2018-08" db="EMBL/GenBank/DDBJ databases">
        <title>Genomic Encyclopedia of Archaeal and Bacterial Type Strains, Phase II (KMG-II): from individual species to whole genera.</title>
        <authorList>
            <person name="Goeker M."/>
        </authorList>
    </citation>
    <scope>NUCLEOTIDE SEQUENCE [LARGE SCALE GENOMIC DNA]</scope>
    <source>
        <strain evidence="4 6">DSM 2261</strain>
    </source>
</reference>
<dbReference type="InterPro" id="IPR001296">
    <property type="entry name" value="Glyco_trans_1"/>
</dbReference>
<dbReference type="Pfam" id="PF00534">
    <property type="entry name" value="Glycos_transf_1"/>
    <property type="match status" value="1"/>
</dbReference>
<feature type="transmembrane region" description="Helical" evidence="1">
    <location>
        <begin position="88"/>
        <end position="108"/>
    </location>
</feature>
<dbReference type="Proteomes" id="UP000256345">
    <property type="component" value="Unassembled WGS sequence"/>
</dbReference>
<dbReference type="EMBL" id="QUMU01000005">
    <property type="protein sequence ID" value="REG32060.1"/>
    <property type="molecule type" value="Genomic_DNA"/>
</dbReference>
<dbReference type="SUPFAM" id="SSF53756">
    <property type="entry name" value="UDP-Glycosyltransferase/glycogen phosphorylase"/>
    <property type="match status" value="1"/>
</dbReference>
<gene>
    <name evidence="3" type="ORF">AA314_08257</name>
    <name evidence="4" type="ORF">ATI61_105387</name>
</gene>
<protein>
    <submittedName>
        <fullName evidence="4">Alpha-1,2-rhamnosyltransferase</fullName>
    </submittedName>
    <submittedName>
        <fullName evidence="3">Glycosyl transferase, group 1</fullName>
    </submittedName>
</protein>
<dbReference type="Proteomes" id="UP000035579">
    <property type="component" value="Chromosome"/>
</dbReference>
<dbReference type="AlphaFoldDB" id="A0AAC8TJG7"/>
<dbReference type="KEGG" id="age:AA314_08257"/>
<proteinExistence type="predicted"/>
<accession>A0AAC8TJG7</accession>
<sequence>MGQEDRRRIFVDFTLVDYRTRVTGIPRVAYAYLEEGYALGDAYGVEVVPVYVQDGELVDARPFLVGSNLRRFRRQPGLRSLHQLLRSWLYFVLHVLRLGAVSCVVPFFRLASLLLSFEFFDLWKNMLHKVFRAGYFSLKRRINGFLGKRLEFQPGEVLFMPAYWHDTQPGLYMRLRRRGLVLCPLVHDILPITHPEFYESPWREQFERWVFEVLSQSDHIYYISEFTRDSVAAVNASRFHRQLPGGTVLHHGRDFARSERVPSQVESPAVRAVREGPPYFLMVGSIEPKKNHLKVLAEFESLWRRGVQAQLVIVGSGGWKNEEIHEALRANPHLHGSLLWLEGVEDGDLALLYRDAAGLLQASEAEGFGLPLIEALSLGTPVLANDIPVFRELVASHATFFDIHREGDLGAKVERLVHAGRQPVADFSWPTWSERARVLFEDLVARSRVAAPEPRRERTAPEAARA</sequence>
<evidence type="ECO:0000259" key="2">
    <source>
        <dbReference type="Pfam" id="PF00534"/>
    </source>
</evidence>
<evidence type="ECO:0000313" key="3">
    <source>
        <dbReference type="EMBL" id="AKJ06631.1"/>
    </source>
</evidence>
<dbReference type="EMBL" id="CP011509">
    <property type="protein sequence ID" value="AKJ06631.1"/>
    <property type="molecule type" value="Genomic_DNA"/>
</dbReference>
<keyword evidence="1" id="KW-1133">Transmembrane helix</keyword>
<dbReference type="CDD" id="cd03809">
    <property type="entry name" value="GT4_MtfB-like"/>
    <property type="match status" value="1"/>
</dbReference>
<feature type="domain" description="Glycosyl transferase family 1" evidence="2">
    <location>
        <begin position="268"/>
        <end position="418"/>
    </location>
</feature>
<organism evidence="3 5">
    <name type="scientific">Archangium gephyra</name>
    <dbReference type="NCBI Taxonomy" id="48"/>
    <lineage>
        <taxon>Bacteria</taxon>
        <taxon>Pseudomonadati</taxon>
        <taxon>Myxococcota</taxon>
        <taxon>Myxococcia</taxon>
        <taxon>Myxococcales</taxon>
        <taxon>Cystobacterineae</taxon>
        <taxon>Archangiaceae</taxon>
        <taxon>Archangium</taxon>
    </lineage>
</organism>
<keyword evidence="6" id="KW-1185">Reference proteome</keyword>
<evidence type="ECO:0000313" key="4">
    <source>
        <dbReference type="EMBL" id="REG32060.1"/>
    </source>
</evidence>